<gene>
    <name evidence="2" type="ORF">FAGAP_5042</name>
</gene>
<feature type="compositionally biased region" description="Acidic residues" evidence="1">
    <location>
        <begin position="127"/>
        <end position="139"/>
    </location>
</feature>
<accession>A0A9P5EFG3</accession>
<dbReference type="EMBL" id="LUFC02000308">
    <property type="protein sequence ID" value="KAF4498788.1"/>
    <property type="molecule type" value="Genomic_DNA"/>
</dbReference>
<comment type="caution">
    <text evidence="2">The sequence shown here is derived from an EMBL/GenBank/DDBJ whole genome shotgun (WGS) entry which is preliminary data.</text>
</comment>
<evidence type="ECO:0000313" key="3">
    <source>
        <dbReference type="Proteomes" id="UP000737391"/>
    </source>
</evidence>
<keyword evidence="3" id="KW-1185">Reference proteome</keyword>
<name>A0A9P5EFG3_9HYPO</name>
<dbReference type="AlphaFoldDB" id="A0A9P5EFG3"/>
<evidence type="ECO:0000256" key="1">
    <source>
        <dbReference type="SAM" id="MobiDB-lite"/>
    </source>
</evidence>
<organism evidence="2 3">
    <name type="scientific">Fusarium agapanthi</name>
    <dbReference type="NCBI Taxonomy" id="1803897"/>
    <lineage>
        <taxon>Eukaryota</taxon>
        <taxon>Fungi</taxon>
        <taxon>Dikarya</taxon>
        <taxon>Ascomycota</taxon>
        <taxon>Pezizomycotina</taxon>
        <taxon>Sordariomycetes</taxon>
        <taxon>Hypocreomycetidae</taxon>
        <taxon>Hypocreales</taxon>
        <taxon>Nectriaceae</taxon>
        <taxon>Fusarium</taxon>
        <taxon>Fusarium fujikuroi species complex</taxon>
    </lineage>
</organism>
<dbReference type="Proteomes" id="UP000737391">
    <property type="component" value="Unassembled WGS sequence"/>
</dbReference>
<feature type="region of interest" description="Disordered" evidence="1">
    <location>
        <begin position="126"/>
        <end position="162"/>
    </location>
</feature>
<dbReference type="OrthoDB" id="5064571at2759"/>
<proteinExistence type="predicted"/>
<reference evidence="2" key="1">
    <citation type="submission" date="2020-01" db="EMBL/GenBank/DDBJ databases">
        <title>Identification and distribution of gene clusters putatively required for synthesis of sphingolipid metabolism inhibitors in phylogenetically diverse species of the filamentous fungus Fusarium.</title>
        <authorList>
            <person name="Kim H.-S."/>
            <person name="Busman M."/>
            <person name="Brown D.W."/>
            <person name="Divon H."/>
            <person name="Uhlig S."/>
            <person name="Proctor R.H."/>
        </authorList>
    </citation>
    <scope>NUCLEOTIDE SEQUENCE</scope>
    <source>
        <strain evidence="2">NRRL 31653</strain>
    </source>
</reference>
<evidence type="ECO:0000313" key="2">
    <source>
        <dbReference type="EMBL" id="KAF4498788.1"/>
    </source>
</evidence>
<sequence>MFDRYQRMLNCFALGPELVPLYRAKYPDVCDGQFSDYLVTYFGEHGENLPTVMPPIDRVGMGYRILFFLLAIEMMEQCPSAFVKSLGEPPKQRSIKEQRSLKLVDRWLMNVPGAVLSDFWRLYGLPEDPEEEQDDDDDGEQQKQREEEKGQKEAEEMVFIQC</sequence>
<protein>
    <submittedName>
        <fullName evidence="2">Uncharacterized protein</fullName>
    </submittedName>
</protein>
<feature type="compositionally biased region" description="Basic and acidic residues" evidence="1">
    <location>
        <begin position="140"/>
        <end position="155"/>
    </location>
</feature>